<dbReference type="EMBL" id="CM037015">
    <property type="protein sequence ID" value="KAH7680969.1"/>
    <property type="molecule type" value="Genomic_DNA"/>
</dbReference>
<accession>A0ACB7W0S5</accession>
<organism evidence="1 2">
    <name type="scientific">Dioscorea alata</name>
    <name type="common">Purple yam</name>
    <dbReference type="NCBI Taxonomy" id="55571"/>
    <lineage>
        <taxon>Eukaryota</taxon>
        <taxon>Viridiplantae</taxon>
        <taxon>Streptophyta</taxon>
        <taxon>Embryophyta</taxon>
        <taxon>Tracheophyta</taxon>
        <taxon>Spermatophyta</taxon>
        <taxon>Magnoliopsida</taxon>
        <taxon>Liliopsida</taxon>
        <taxon>Dioscoreales</taxon>
        <taxon>Dioscoreaceae</taxon>
        <taxon>Dioscorea</taxon>
    </lineage>
</organism>
<dbReference type="Proteomes" id="UP000827976">
    <property type="component" value="Chromosome 5"/>
</dbReference>
<name>A0ACB7W0S5_DIOAL</name>
<gene>
    <name evidence="1" type="ORF">IHE45_05G029600</name>
</gene>
<evidence type="ECO:0000313" key="2">
    <source>
        <dbReference type="Proteomes" id="UP000827976"/>
    </source>
</evidence>
<proteinExistence type="predicted"/>
<evidence type="ECO:0000313" key="1">
    <source>
        <dbReference type="EMBL" id="KAH7680969.1"/>
    </source>
</evidence>
<protein>
    <submittedName>
        <fullName evidence="1">FAS1 domain-containing protein</fullName>
    </submittedName>
</protein>
<sequence length="334" mass="35832">MPRGRSLFPPKTSFAIIPTSLHIKLDPPDETPRMKTRTRSSPMAKRNPAFLLLLALTALFTVAAALSEPELDAALSALNARGYTLFGKAITASDIRFELLHIPNGTYTLFAPTDAALFALDMASPAWLYVRSLRRHIALRRLPNHLLNILPPGYRLPTLLPQRSLRISRRLPGRFITADDVDVVLPAVFHGPDLVAYGLGGIIPPRHPTDLFHSGFHPRSTDLPNPPSRSTDWSSSPSRSADPPELRPPAMHPVPGIDLPGPSPLNRSSPPPSDAIETGTHGSPSPALVLGDQPPISTPVQTGTPSPAGMSSPAPAPASTPTNPWLLGSPELLQ</sequence>
<keyword evidence="2" id="KW-1185">Reference proteome</keyword>
<reference evidence="2" key="1">
    <citation type="journal article" date="2022" name="Nat. Commun.">
        <title>Chromosome evolution and the genetic basis of agronomically important traits in greater yam.</title>
        <authorList>
            <person name="Bredeson J.V."/>
            <person name="Lyons J.B."/>
            <person name="Oniyinde I.O."/>
            <person name="Okereke N.R."/>
            <person name="Kolade O."/>
            <person name="Nnabue I."/>
            <person name="Nwadili C.O."/>
            <person name="Hribova E."/>
            <person name="Parker M."/>
            <person name="Nwogha J."/>
            <person name="Shu S."/>
            <person name="Carlson J."/>
            <person name="Kariba R."/>
            <person name="Muthemba S."/>
            <person name="Knop K."/>
            <person name="Barton G.J."/>
            <person name="Sherwood A.V."/>
            <person name="Lopez-Montes A."/>
            <person name="Asiedu R."/>
            <person name="Jamnadass R."/>
            <person name="Muchugi A."/>
            <person name="Goodstein D."/>
            <person name="Egesi C.N."/>
            <person name="Featherston J."/>
            <person name="Asfaw A."/>
            <person name="Simpson G.G."/>
            <person name="Dolezel J."/>
            <person name="Hendre P.S."/>
            <person name="Van Deynze A."/>
            <person name="Kumar P.L."/>
            <person name="Obidiegwu J.E."/>
            <person name="Bhattacharjee R."/>
            <person name="Rokhsar D.S."/>
        </authorList>
    </citation>
    <scope>NUCLEOTIDE SEQUENCE [LARGE SCALE GENOMIC DNA]</scope>
    <source>
        <strain evidence="2">cv. TDa95/00328</strain>
    </source>
</reference>
<comment type="caution">
    <text evidence="1">The sequence shown here is derived from an EMBL/GenBank/DDBJ whole genome shotgun (WGS) entry which is preliminary data.</text>
</comment>